<feature type="signal peptide" evidence="2">
    <location>
        <begin position="1"/>
        <end position="25"/>
    </location>
</feature>
<comment type="caution">
    <text evidence="3">The sequence shown here is derived from an EMBL/GenBank/DDBJ whole genome shotgun (WGS) entry which is preliminary data.</text>
</comment>
<evidence type="ECO:0000313" key="4">
    <source>
        <dbReference type="Proteomes" id="UP000318053"/>
    </source>
</evidence>
<protein>
    <submittedName>
        <fullName evidence="3">Uncharacterized protein</fullName>
    </submittedName>
</protein>
<evidence type="ECO:0000313" key="3">
    <source>
        <dbReference type="EMBL" id="TWT74102.1"/>
    </source>
</evidence>
<dbReference type="EMBL" id="SJPK01000002">
    <property type="protein sequence ID" value="TWT74102.1"/>
    <property type="molecule type" value="Genomic_DNA"/>
</dbReference>
<sequence precursor="true">MSPRFRMIALFLASGMGFLPGPSAAQYANPASPAIQAPRVTAVSGTPYGIATIEIPLRRPVLGQGPPPLRLKQPARQRYFPVSENVQVRASELPSERPLPRFGEGRLLGRVSNLIREVANGDEVQQETVARRITFLFSGDQPFSVEVVDRDGAVGSYEVRPQPNSPRRQQILLAWWAGFANHSRQQIESLDTPPWLPTYLVGMLSGRLGLPLPDWYGNTDSEVEQDPLLMTLDWISGAARVSNRVFASAAAGRDLDAPDLPAAADVAALPLPAPISWQETPSASHLAPNLSEVETEAMASHVPPECFYIRYGNFKNFLWFQDLTDEYGGDLSQMISLSGLSNDGTARLTKQLGLQTTVMGRMLGPSIIADQAVIGRDLYLNDGAAMGVVFQAANAYLLRSSFNSDRKKLANGSETLSLTNVTMPNGRGTLLRSSDNTVRSYMVEQNGFICVTNSKAIAERFLEVGKTGDSLAKTKAFRTARSLHPLSIDDTIFVYFSPEMLQGLLTPQYLIELRRRMQSEADIALVYLARLAAADQATPGYEPVREIDPLIDAGFLPLGFGERADGSGVFAAGDRVLDTRRGARGTFLPIPDNPIETVTASEAEWYNEIAAAYAQQFGSLDPIFVSVKREAEVAAGAGQAAQGDSAERRERLTVHAEVAPWQPENYGSWAQRLGPPTTASIRFAADDIVAVQAHVASDVLGPPTHLFVGIKDSHPAQPEEFDGILGSYQALQTLPGYLGAWPLPGMLDRLPLGIGRGQTVGPNMTRLLGGVYRFTGGEFSILSFDPALLTAAISQLAAEETDDSAQVRAHVGNLHGSQLEGWVNEFLYRRASTSSAAAADFLASLSSQLDVAPEEAMEQTRVILGSDLRCALGGEFYLAPADPNAPAAAPHWRSTAWGTGNDRPPTYPPADYQTPVLKWFRGADGTLTQYSNRVVADLVVEIARTNSKTGL</sequence>
<gene>
    <name evidence="3" type="ORF">CA85_09880</name>
</gene>
<feature type="chain" id="PRO_5022741119" evidence="2">
    <location>
        <begin position="26"/>
        <end position="951"/>
    </location>
</feature>
<dbReference type="OrthoDB" id="221287at2"/>
<name>A0A5C5YI26_9BACT</name>
<reference evidence="3 4" key="1">
    <citation type="submission" date="2019-02" db="EMBL/GenBank/DDBJ databases">
        <title>Deep-cultivation of Planctomycetes and their phenomic and genomic characterization uncovers novel biology.</title>
        <authorList>
            <person name="Wiegand S."/>
            <person name="Jogler M."/>
            <person name="Boedeker C."/>
            <person name="Pinto D."/>
            <person name="Vollmers J."/>
            <person name="Rivas-Marin E."/>
            <person name="Kohn T."/>
            <person name="Peeters S.H."/>
            <person name="Heuer A."/>
            <person name="Rast P."/>
            <person name="Oberbeckmann S."/>
            <person name="Bunk B."/>
            <person name="Jeske O."/>
            <person name="Meyerdierks A."/>
            <person name="Storesund J.E."/>
            <person name="Kallscheuer N."/>
            <person name="Luecker S."/>
            <person name="Lage O.M."/>
            <person name="Pohl T."/>
            <person name="Merkel B.J."/>
            <person name="Hornburger P."/>
            <person name="Mueller R.-W."/>
            <person name="Bruemmer F."/>
            <person name="Labrenz M."/>
            <person name="Spormann A.M."/>
            <person name="Op Den Camp H."/>
            <person name="Overmann J."/>
            <person name="Amann R."/>
            <person name="Jetten M.S.M."/>
            <person name="Mascher T."/>
            <person name="Medema M.H."/>
            <person name="Devos D.P."/>
            <person name="Kaster A.-K."/>
            <person name="Ovreas L."/>
            <person name="Rohde M."/>
            <person name="Galperin M.Y."/>
            <person name="Jogler C."/>
        </authorList>
    </citation>
    <scope>NUCLEOTIDE SEQUENCE [LARGE SCALE GENOMIC DNA]</scope>
    <source>
        <strain evidence="3 4">CA85</strain>
    </source>
</reference>
<dbReference type="RefSeq" id="WP_146390145.1">
    <property type="nucleotide sequence ID" value="NZ_SJPK01000002.1"/>
</dbReference>
<organism evidence="3 4">
    <name type="scientific">Allorhodopirellula solitaria</name>
    <dbReference type="NCBI Taxonomy" id="2527987"/>
    <lineage>
        <taxon>Bacteria</taxon>
        <taxon>Pseudomonadati</taxon>
        <taxon>Planctomycetota</taxon>
        <taxon>Planctomycetia</taxon>
        <taxon>Pirellulales</taxon>
        <taxon>Pirellulaceae</taxon>
        <taxon>Allorhodopirellula</taxon>
    </lineage>
</organism>
<keyword evidence="2" id="KW-0732">Signal</keyword>
<dbReference type="Proteomes" id="UP000318053">
    <property type="component" value="Unassembled WGS sequence"/>
</dbReference>
<evidence type="ECO:0000256" key="2">
    <source>
        <dbReference type="SAM" id="SignalP"/>
    </source>
</evidence>
<keyword evidence="4" id="KW-1185">Reference proteome</keyword>
<accession>A0A5C5YI26</accession>
<feature type="region of interest" description="Disordered" evidence="1">
    <location>
        <begin position="888"/>
        <end position="908"/>
    </location>
</feature>
<proteinExistence type="predicted"/>
<evidence type="ECO:0000256" key="1">
    <source>
        <dbReference type="SAM" id="MobiDB-lite"/>
    </source>
</evidence>
<dbReference type="AlphaFoldDB" id="A0A5C5YI26"/>